<dbReference type="Pfam" id="PF12261">
    <property type="entry name" value="T_hemolysin"/>
    <property type="match status" value="1"/>
</dbReference>
<accession>A0A931B0M6</accession>
<sequence>MHLEVARRDTRAWRAGVRLAQRTYQDQFDARISPAPDAALILSEQDPRALGPDDELDGAVAGLTFANEGPLFAEHYLDVPIETALAPFAGEELSRSQIVEVGPLASSTTGAGGRLVSLLGAMCWCQGAKAAVFTVTRPLHVMLRRSGIRTEVICNATEARLPAELRGDWGRYYALEPVTVYTDVNQHMGEALSLLSGQSPLVGTAGRA</sequence>
<dbReference type="RefSeq" id="WP_196191938.1">
    <property type="nucleotide sequence ID" value="NZ_JADPRT010000001.1"/>
</dbReference>
<dbReference type="Proteomes" id="UP000657385">
    <property type="component" value="Unassembled WGS sequence"/>
</dbReference>
<keyword evidence="2" id="KW-1185">Reference proteome</keyword>
<protein>
    <submittedName>
        <fullName evidence="1">Thermostable hemolysin</fullName>
    </submittedName>
</protein>
<comment type="caution">
    <text evidence="1">The sequence shown here is derived from an EMBL/GenBank/DDBJ whole genome shotgun (WGS) entry which is preliminary data.</text>
</comment>
<reference evidence="1" key="1">
    <citation type="submission" date="2020-11" db="EMBL/GenBank/DDBJ databases">
        <title>Isolation and identification of active actinomycetes.</title>
        <authorList>
            <person name="Yu B."/>
        </authorList>
    </citation>
    <scope>NUCLEOTIDE SEQUENCE</scope>
    <source>
        <strain evidence="1">NEAU-YB345</strain>
    </source>
</reference>
<dbReference type="AlphaFoldDB" id="A0A931B0M6"/>
<name>A0A931B0M6_9ACTN</name>
<dbReference type="EMBL" id="JADPRT010000001">
    <property type="protein sequence ID" value="MBF9066751.1"/>
    <property type="molecule type" value="Genomic_DNA"/>
</dbReference>
<dbReference type="InterPro" id="IPR022050">
    <property type="entry name" value="T_hemolysin"/>
</dbReference>
<evidence type="ECO:0000313" key="1">
    <source>
        <dbReference type="EMBL" id="MBF9066751.1"/>
    </source>
</evidence>
<gene>
    <name evidence="1" type="ORF">I2501_01695</name>
</gene>
<evidence type="ECO:0000313" key="2">
    <source>
        <dbReference type="Proteomes" id="UP000657385"/>
    </source>
</evidence>
<proteinExistence type="predicted"/>
<organism evidence="1 2">
    <name type="scientific">Streptacidiphilus fuscans</name>
    <dbReference type="NCBI Taxonomy" id="2789292"/>
    <lineage>
        <taxon>Bacteria</taxon>
        <taxon>Bacillati</taxon>
        <taxon>Actinomycetota</taxon>
        <taxon>Actinomycetes</taxon>
        <taxon>Kitasatosporales</taxon>
        <taxon>Streptomycetaceae</taxon>
        <taxon>Streptacidiphilus</taxon>
    </lineage>
</organism>